<keyword evidence="3" id="KW-1003">Cell membrane</keyword>
<dbReference type="EMBL" id="JAMD01000008">
    <property type="protein sequence ID" value="KEJ95034.1"/>
    <property type="molecule type" value="Genomic_DNA"/>
</dbReference>
<feature type="domain" description="Tripartite ATP-independent periplasmic transporters DctQ component" evidence="8">
    <location>
        <begin position="64"/>
        <end position="170"/>
    </location>
</feature>
<comment type="function">
    <text evidence="7">Part of the tripartite ATP-independent periplasmic (TRAP) transport system.</text>
</comment>
<comment type="caution">
    <text evidence="9">The sequence shown here is derived from an EMBL/GenBank/DDBJ whole genome shotgun (WGS) entry which is preliminary data.</text>
</comment>
<feature type="transmembrane region" description="Helical" evidence="7">
    <location>
        <begin position="73"/>
        <end position="91"/>
    </location>
</feature>
<feature type="transmembrane region" description="Helical" evidence="7">
    <location>
        <begin position="112"/>
        <end position="130"/>
    </location>
</feature>
<comment type="subunit">
    <text evidence="7">The complex comprises the extracytoplasmic solute receptor protein and the two transmembrane proteins.</text>
</comment>
<comment type="similarity">
    <text evidence="7">Belongs to the TRAP transporter small permease family.</text>
</comment>
<reference evidence="9 10" key="1">
    <citation type="submission" date="2014-01" db="EMBL/GenBank/DDBJ databases">
        <title>Sulfitobacter sp. H3 (MCCC 1A00686) Genome Sequencing.</title>
        <authorList>
            <person name="Lai Q."/>
            <person name="Hong Z."/>
        </authorList>
    </citation>
    <scope>NUCLEOTIDE SEQUENCE [LARGE SCALE GENOMIC DNA]</scope>
    <source>
        <strain evidence="9 10">H3</strain>
    </source>
</reference>
<protein>
    <recommendedName>
        <fullName evidence="7">TRAP transporter small permease protein</fullName>
    </recommendedName>
</protein>
<keyword evidence="4 7" id="KW-0812">Transmembrane</keyword>
<keyword evidence="5 7" id="KW-1133">Transmembrane helix</keyword>
<organism evidence="9 10">
    <name type="scientific">Pseudosulfitobacter pseudonitzschiae</name>
    <dbReference type="NCBI Taxonomy" id="1402135"/>
    <lineage>
        <taxon>Bacteria</taxon>
        <taxon>Pseudomonadati</taxon>
        <taxon>Pseudomonadota</taxon>
        <taxon>Alphaproteobacteria</taxon>
        <taxon>Rhodobacterales</taxon>
        <taxon>Roseobacteraceae</taxon>
        <taxon>Pseudosulfitobacter</taxon>
    </lineage>
</organism>
<evidence type="ECO:0000256" key="3">
    <source>
        <dbReference type="ARBA" id="ARBA00022475"/>
    </source>
</evidence>
<evidence type="ECO:0000256" key="7">
    <source>
        <dbReference type="RuleBase" id="RU369079"/>
    </source>
</evidence>
<accession>A0A073IZC4</accession>
<proteinExistence type="inferred from homology"/>
<dbReference type="GO" id="GO:0022857">
    <property type="term" value="F:transmembrane transporter activity"/>
    <property type="evidence" value="ECO:0007669"/>
    <property type="project" value="UniProtKB-UniRule"/>
</dbReference>
<keyword evidence="2 7" id="KW-0813">Transport</keyword>
<gene>
    <name evidence="9" type="ORF">SUH3_23305</name>
</gene>
<dbReference type="OrthoDB" id="6183232at2"/>
<evidence type="ECO:0000256" key="5">
    <source>
        <dbReference type="ARBA" id="ARBA00022989"/>
    </source>
</evidence>
<dbReference type="AlphaFoldDB" id="A0A073IZC4"/>
<name>A0A073IZC4_9RHOB</name>
<evidence type="ECO:0000259" key="8">
    <source>
        <dbReference type="Pfam" id="PF04290"/>
    </source>
</evidence>
<keyword evidence="7" id="KW-0997">Cell inner membrane</keyword>
<dbReference type="Proteomes" id="UP000027746">
    <property type="component" value="Unassembled WGS sequence"/>
</dbReference>
<comment type="subcellular location">
    <subcellularLocation>
        <location evidence="7">Cell inner membrane</location>
        <topology evidence="7">Multi-pass membrane protein</topology>
    </subcellularLocation>
    <subcellularLocation>
        <location evidence="1">Cell membrane</location>
        <topology evidence="1">Multi-pass membrane protein</topology>
    </subcellularLocation>
</comment>
<evidence type="ECO:0000313" key="10">
    <source>
        <dbReference type="Proteomes" id="UP000027746"/>
    </source>
</evidence>
<feature type="transmembrane region" description="Helical" evidence="7">
    <location>
        <begin position="7"/>
        <end position="32"/>
    </location>
</feature>
<feature type="transmembrane region" description="Helical" evidence="7">
    <location>
        <begin position="150"/>
        <end position="173"/>
    </location>
</feature>
<evidence type="ECO:0000256" key="4">
    <source>
        <dbReference type="ARBA" id="ARBA00022692"/>
    </source>
</evidence>
<evidence type="ECO:0000256" key="6">
    <source>
        <dbReference type="ARBA" id="ARBA00023136"/>
    </source>
</evidence>
<dbReference type="Pfam" id="PF04290">
    <property type="entry name" value="DctQ"/>
    <property type="match status" value="1"/>
</dbReference>
<evidence type="ECO:0000313" key="9">
    <source>
        <dbReference type="EMBL" id="KEJ95034.1"/>
    </source>
</evidence>
<dbReference type="GeneID" id="68868676"/>
<dbReference type="RefSeq" id="WP_037927929.1">
    <property type="nucleotide sequence ID" value="NZ_CP054599.1"/>
</dbReference>
<dbReference type="GO" id="GO:0005886">
    <property type="term" value="C:plasma membrane"/>
    <property type="evidence" value="ECO:0007669"/>
    <property type="project" value="UniProtKB-SubCell"/>
</dbReference>
<keyword evidence="6 7" id="KW-0472">Membrane</keyword>
<evidence type="ECO:0000256" key="2">
    <source>
        <dbReference type="ARBA" id="ARBA00022448"/>
    </source>
</evidence>
<sequence length="193" mass="20542">MTRLVTWLARATAVLGGLVLCALIVLTTLSIIGRSLNKLFHTGIAQSAFGGLSNWAINAGVGEINGSYELLEAGVAFAIFAFFPVCQLYSGHATVDVFTSALPPRGLAALRAFWEIVLAATIVFLTFRLADGMMRYVNNGETTLFLQFPVWWSYAASVVAATVASITAVYCACARIAEVALGRAVMPSDQIGE</sequence>
<dbReference type="InterPro" id="IPR055348">
    <property type="entry name" value="DctQ"/>
</dbReference>
<evidence type="ECO:0000256" key="1">
    <source>
        <dbReference type="ARBA" id="ARBA00004651"/>
    </source>
</evidence>
<keyword evidence="10" id="KW-1185">Reference proteome</keyword>